<dbReference type="InterPro" id="IPR037171">
    <property type="entry name" value="NagB/RpiA_transferase-like"/>
</dbReference>
<accession>A0A9D2RKJ4</accession>
<feature type="binding site" evidence="4">
    <location>
        <position position="53"/>
    </location>
    <ligand>
        <name>substrate</name>
    </ligand>
</feature>
<keyword evidence="3 4" id="KW-0067">ATP-binding</keyword>
<protein>
    <recommendedName>
        <fullName evidence="5">5-formyltetrahydrofolate cyclo-ligase</fullName>
        <ecNumber evidence="5">6.3.3.2</ecNumber>
    </recommendedName>
</protein>
<comment type="catalytic activity">
    <reaction evidence="5">
        <text>(6S)-5-formyl-5,6,7,8-tetrahydrofolate + ATP = (6R)-5,10-methenyltetrahydrofolate + ADP + phosphate</text>
        <dbReference type="Rhea" id="RHEA:10488"/>
        <dbReference type="ChEBI" id="CHEBI:30616"/>
        <dbReference type="ChEBI" id="CHEBI:43474"/>
        <dbReference type="ChEBI" id="CHEBI:57455"/>
        <dbReference type="ChEBI" id="CHEBI:57457"/>
        <dbReference type="ChEBI" id="CHEBI:456216"/>
        <dbReference type="EC" id="6.3.3.2"/>
    </reaction>
</comment>
<keyword evidence="5" id="KW-0460">Magnesium</keyword>
<dbReference type="SUPFAM" id="SSF100950">
    <property type="entry name" value="NagB/RpiA/CoA transferase-like"/>
    <property type="match status" value="1"/>
</dbReference>
<feature type="binding site" evidence="4">
    <location>
        <begin position="133"/>
        <end position="141"/>
    </location>
    <ligand>
        <name>ATP</name>
        <dbReference type="ChEBI" id="CHEBI:30616"/>
    </ligand>
</feature>
<dbReference type="GO" id="GO:0030272">
    <property type="term" value="F:5-formyltetrahydrofolate cyclo-ligase activity"/>
    <property type="evidence" value="ECO:0007669"/>
    <property type="project" value="UniProtKB-EC"/>
</dbReference>
<dbReference type="PANTHER" id="PTHR23407">
    <property type="entry name" value="ATPASE INHIBITOR/5-FORMYLTETRAHYDROFOLATE CYCLO-LIGASE"/>
    <property type="match status" value="1"/>
</dbReference>
<dbReference type="Pfam" id="PF01812">
    <property type="entry name" value="5-FTHF_cyc-lig"/>
    <property type="match status" value="1"/>
</dbReference>
<dbReference type="GO" id="GO:0046872">
    <property type="term" value="F:metal ion binding"/>
    <property type="evidence" value="ECO:0007669"/>
    <property type="project" value="UniProtKB-KW"/>
</dbReference>
<organism evidence="6 7">
    <name type="scientific">Candidatus Enterocloster faecavium</name>
    <dbReference type="NCBI Taxonomy" id="2838560"/>
    <lineage>
        <taxon>Bacteria</taxon>
        <taxon>Bacillati</taxon>
        <taxon>Bacillota</taxon>
        <taxon>Clostridia</taxon>
        <taxon>Lachnospirales</taxon>
        <taxon>Lachnospiraceae</taxon>
        <taxon>Enterocloster</taxon>
    </lineage>
</organism>
<feature type="binding site" evidence="4">
    <location>
        <begin position="7"/>
        <end position="11"/>
    </location>
    <ligand>
        <name>ATP</name>
        <dbReference type="ChEBI" id="CHEBI:30616"/>
    </ligand>
</feature>
<dbReference type="GO" id="GO:0035999">
    <property type="term" value="P:tetrahydrofolate interconversion"/>
    <property type="evidence" value="ECO:0007669"/>
    <property type="project" value="TreeGrafter"/>
</dbReference>
<reference evidence="6" key="1">
    <citation type="journal article" date="2021" name="PeerJ">
        <title>Extensive microbial diversity within the chicken gut microbiome revealed by metagenomics and culture.</title>
        <authorList>
            <person name="Gilroy R."/>
            <person name="Ravi A."/>
            <person name="Getino M."/>
            <person name="Pursley I."/>
            <person name="Horton D.L."/>
            <person name="Alikhan N.F."/>
            <person name="Baker D."/>
            <person name="Gharbi K."/>
            <person name="Hall N."/>
            <person name="Watson M."/>
            <person name="Adriaenssens E.M."/>
            <person name="Foster-Nyarko E."/>
            <person name="Jarju S."/>
            <person name="Secka A."/>
            <person name="Antonio M."/>
            <person name="Oren A."/>
            <person name="Chaudhuri R.R."/>
            <person name="La Ragione R."/>
            <person name="Hildebrand F."/>
            <person name="Pallen M.J."/>
        </authorList>
    </citation>
    <scope>NUCLEOTIDE SEQUENCE</scope>
    <source>
        <strain evidence="6">CHK188-4685</strain>
    </source>
</reference>
<dbReference type="AlphaFoldDB" id="A0A9D2RKJ4"/>
<evidence type="ECO:0000313" key="6">
    <source>
        <dbReference type="EMBL" id="HJB06681.1"/>
    </source>
</evidence>
<comment type="caution">
    <text evidence="6">The sequence shown here is derived from an EMBL/GenBank/DDBJ whole genome shotgun (WGS) entry which is preliminary data.</text>
</comment>
<sequence length="188" mass="21929">METREKKRALRREILRRRNGLKPEEKEQMDRKISRRLLDWKPLWTGQPVFLYLSFGSEFHTWPLLEELLKRKIPVAAPRVEGTEMDFYWIHGKEELQAGYKGIPEPSAGCQRAEAAGGIILVPGAVFDRKGYRIGYGGGYYDRYLPAHGDMETLAAAYPFQIVEEVMREEWDRPVDRIVTTEEEIICR</sequence>
<evidence type="ECO:0000256" key="4">
    <source>
        <dbReference type="PIRSR" id="PIRSR006806-1"/>
    </source>
</evidence>
<keyword evidence="2 4" id="KW-0547">Nucleotide-binding</keyword>
<dbReference type="EMBL" id="DWYS01000031">
    <property type="protein sequence ID" value="HJB06681.1"/>
    <property type="molecule type" value="Genomic_DNA"/>
</dbReference>
<dbReference type="EC" id="6.3.3.2" evidence="5"/>
<dbReference type="InterPro" id="IPR002698">
    <property type="entry name" value="FTHF_cligase"/>
</dbReference>
<comment type="cofactor">
    <cofactor evidence="5">
        <name>Mg(2+)</name>
        <dbReference type="ChEBI" id="CHEBI:18420"/>
    </cofactor>
</comment>
<dbReference type="GO" id="GO:0005524">
    <property type="term" value="F:ATP binding"/>
    <property type="evidence" value="ECO:0007669"/>
    <property type="project" value="UniProtKB-KW"/>
</dbReference>
<name>A0A9D2RKJ4_9FIRM</name>
<evidence type="ECO:0000313" key="7">
    <source>
        <dbReference type="Proteomes" id="UP000886804"/>
    </source>
</evidence>
<gene>
    <name evidence="6" type="ORF">H9716_02315</name>
</gene>
<dbReference type="NCBIfam" id="TIGR02727">
    <property type="entry name" value="MTHFS_bact"/>
    <property type="match status" value="1"/>
</dbReference>
<keyword evidence="6" id="KW-0436">Ligase</keyword>
<dbReference type="PIRSF" id="PIRSF006806">
    <property type="entry name" value="FTHF_cligase"/>
    <property type="match status" value="1"/>
</dbReference>
<dbReference type="InterPro" id="IPR024185">
    <property type="entry name" value="FTHF_cligase-like_sf"/>
</dbReference>
<proteinExistence type="inferred from homology"/>
<evidence type="ECO:0000256" key="5">
    <source>
        <dbReference type="RuleBase" id="RU361279"/>
    </source>
</evidence>
<comment type="similarity">
    <text evidence="1 5">Belongs to the 5-formyltetrahydrofolate cyclo-ligase family.</text>
</comment>
<feature type="binding site" evidence="4">
    <location>
        <position position="58"/>
    </location>
    <ligand>
        <name>substrate</name>
    </ligand>
</feature>
<dbReference type="PANTHER" id="PTHR23407:SF1">
    <property type="entry name" value="5-FORMYLTETRAHYDROFOLATE CYCLO-LIGASE"/>
    <property type="match status" value="1"/>
</dbReference>
<dbReference type="GO" id="GO:0009396">
    <property type="term" value="P:folic acid-containing compound biosynthetic process"/>
    <property type="evidence" value="ECO:0007669"/>
    <property type="project" value="TreeGrafter"/>
</dbReference>
<dbReference type="Gene3D" id="3.40.50.10420">
    <property type="entry name" value="NagB/RpiA/CoA transferase-like"/>
    <property type="match status" value="1"/>
</dbReference>
<reference evidence="6" key="2">
    <citation type="submission" date="2021-04" db="EMBL/GenBank/DDBJ databases">
        <authorList>
            <person name="Gilroy R."/>
        </authorList>
    </citation>
    <scope>NUCLEOTIDE SEQUENCE</scope>
    <source>
        <strain evidence="6">CHK188-4685</strain>
    </source>
</reference>
<keyword evidence="5" id="KW-0479">Metal-binding</keyword>
<dbReference type="Proteomes" id="UP000886804">
    <property type="component" value="Unassembled WGS sequence"/>
</dbReference>
<evidence type="ECO:0000256" key="2">
    <source>
        <dbReference type="ARBA" id="ARBA00022741"/>
    </source>
</evidence>
<evidence type="ECO:0000256" key="3">
    <source>
        <dbReference type="ARBA" id="ARBA00022840"/>
    </source>
</evidence>
<evidence type="ECO:0000256" key="1">
    <source>
        <dbReference type="ARBA" id="ARBA00010638"/>
    </source>
</evidence>